<dbReference type="Proteomes" id="UP000887226">
    <property type="component" value="Unassembled WGS sequence"/>
</dbReference>
<accession>A0A9P7Z780</accession>
<evidence type="ECO:0000256" key="1">
    <source>
        <dbReference type="SAM" id="MobiDB-lite"/>
    </source>
</evidence>
<dbReference type="AlphaFoldDB" id="A0A9P7Z780"/>
<dbReference type="InterPro" id="IPR024645">
    <property type="entry name" value="Mitochondr_Som1"/>
</dbReference>
<protein>
    <submittedName>
        <fullName evidence="2">Uncharacterized protein</fullName>
    </submittedName>
</protein>
<evidence type="ECO:0000313" key="2">
    <source>
        <dbReference type="EMBL" id="KAG9246878.1"/>
    </source>
</evidence>
<reference evidence="2" key="1">
    <citation type="journal article" date="2021" name="IMA Fungus">
        <title>Genomic characterization of three marine fungi, including Emericellopsis atlantica sp. nov. with signatures of a generalist lifestyle and marine biomass degradation.</title>
        <authorList>
            <person name="Hagestad O.C."/>
            <person name="Hou L."/>
            <person name="Andersen J.H."/>
            <person name="Hansen E.H."/>
            <person name="Altermark B."/>
            <person name="Li C."/>
            <person name="Kuhnert E."/>
            <person name="Cox R.J."/>
            <person name="Crous P.W."/>
            <person name="Spatafora J.W."/>
            <person name="Lail K."/>
            <person name="Amirebrahimi M."/>
            <person name="Lipzen A."/>
            <person name="Pangilinan J."/>
            <person name="Andreopoulos W."/>
            <person name="Hayes R.D."/>
            <person name="Ng V."/>
            <person name="Grigoriev I.V."/>
            <person name="Jackson S.A."/>
            <person name="Sutton T.D.S."/>
            <person name="Dobson A.D.W."/>
            <person name="Rama T."/>
        </authorList>
    </citation>
    <scope>NUCLEOTIDE SEQUENCE</scope>
    <source>
        <strain evidence="2">TRa3180A</strain>
    </source>
</reference>
<name>A0A9P7Z780_9HELO</name>
<feature type="compositionally biased region" description="Basic and acidic residues" evidence="1">
    <location>
        <begin position="88"/>
        <end position="109"/>
    </location>
</feature>
<dbReference type="Pfam" id="PF11093">
    <property type="entry name" value="Mitochondr_Som1"/>
    <property type="match status" value="1"/>
</dbReference>
<dbReference type="OrthoDB" id="3983163at2759"/>
<feature type="region of interest" description="Disordered" evidence="1">
    <location>
        <begin position="87"/>
        <end position="109"/>
    </location>
</feature>
<keyword evidence="3" id="KW-1185">Reference proteome</keyword>
<sequence>MPPPVTTFPPSHLPLMTQMNTRARNNKRKGFDADLSACERLAMLQYRCDVDEPKDRNSLTRCWPIERFFRRRCRDLEGTFMVETTEWEGEKMRDEKEKTNETSDEKSRD</sequence>
<organism evidence="2 3">
    <name type="scientific">Calycina marina</name>
    <dbReference type="NCBI Taxonomy" id="1763456"/>
    <lineage>
        <taxon>Eukaryota</taxon>
        <taxon>Fungi</taxon>
        <taxon>Dikarya</taxon>
        <taxon>Ascomycota</taxon>
        <taxon>Pezizomycotina</taxon>
        <taxon>Leotiomycetes</taxon>
        <taxon>Helotiales</taxon>
        <taxon>Pezizellaceae</taxon>
        <taxon>Calycina</taxon>
    </lineage>
</organism>
<dbReference type="EMBL" id="MU253789">
    <property type="protein sequence ID" value="KAG9246878.1"/>
    <property type="molecule type" value="Genomic_DNA"/>
</dbReference>
<proteinExistence type="predicted"/>
<comment type="caution">
    <text evidence="2">The sequence shown here is derived from an EMBL/GenBank/DDBJ whole genome shotgun (WGS) entry which is preliminary data.</text>
</comment>
<gene>
    <name evidence="2" type="ORF">BJ878DRAFT_415995</name>
</gene>
<evidence type="ECO:0000313" key="3">
    <source>
        <dbReference type="Proteomes" id="UP000887226"/>
    </source>
</evidence>
<dbReference type="GO" id="GO:0042720">
    <property type="term" value="C:mitochondrial inner membrane peptidase complex"/>
    <property type="evidence" value="ECO:0007669"/>
    <property type="project" value="InterPro"/>
</dbReference>